<protein>
    <submittedName>
        <fullName evidence="1">Uncharacterized protein</fullName>
    </submittedName>
</protein>
<gene>
    <name evidence="1" type="ORF">M9H77_23990</name>
</gene>
<sequence>MGAPDNGAASATISTTGRRRLKREDYRRTKHDSAFSHWKILIGPSDWEDHAQGKEGAERYRVGNLPNCSSCPGVYELGIVESCHRSGREASKLDPNFIIPVYLGKSDNARNRLQQYGREGAHLENGSSYWKQNYCNNVQAQEGLGLFSEIFAKGFSIVYRWAPMTNSRDAEKTEAELLDTFDYAWNKDSNGPRRRNDILRRIYRSSSIPQFLQKFQFFPQRPKGIKIKACQPPFLEDRYNLYTNFPPNNILARVLKFGRSRPILVPWKSGIDEDNPSICGVALGHGIVCRKPPSEGRKRCAEHKGMKINATSSNLLAEGKFTLAAEKQIFEKDITLACGVILADGTSCTTEPVQGNKRCLEHKGRKVRYNCPQSVQVKEEYFQSPKLQYDNNQDIFQRKDGRPNGFLGEKISNKNGNAICGVKLGHGTFCTRQPRVGRKRCEEHKGMRVKKEAGSRCFTEETPCAFDSSGAKSYSSEEKKNHPFLPSLFSDKSSATCKLDYHNTNSRCSPYGSLNEDSSPFCGAPLRNGSYCRRRSNGRCWQHRDSRT</sequence>
<dbReference type="EMBL" id="CM044705">
    <property type="protein sequence ID" value="KAI5664667.1"/>
    <property type="molecule type" value="Genomic_DNA"/>
</dbReference>
<keyword evidence="2" id="KW-1185">Reference proteome</keyword>
<proteinExistence type="predicted"/>
<organism evidence="1 2">
    <name type="scientific">Catharanthus roseus</name>
    <name type="common">Madagascar periwinkle</name>
    <name type="synonym">Vinca rosea</name>
    <dbReference type="NCBI Taxonomy" id="4058"/>
    <lineage>
        <taxon>Eukaryota</taxon>
        <taxon>Viridiplantae</taxon>
        <taxon>Streptophyta</taxon>
        <taxon>Embryophyta</taxon>
        <taxon>Tracheophyta</taxon>
        <taxon>Spermatophyta</taxon>
        <taxon>Magnoliopsida</taxon>
        <taxon>eudicotyledons</taxon>
        <taxon>Gunneridae</taxon>
        <taxon>Pentapetalae</taxon>
        <taxon>asterids</taxon>
        <taxon>lamiids</taxon>
        <taxon>Gentianales</taxon>
        <taxon>Apocynaceae</taxon>
        <taxon>Rauvolfioideae</taxon>
        <taxon>Vinceae</taxon>
        <taxon>Catharanthinae</taxon>
        <taxon>Catharanthus</taxon>
    </lineage>
</organism>
<evidence type="ECO:0000313" key="2">
    <source>
        <dbReference type="Proteomes" id="UP001060085"/>
    </source>
</evidence>
<reference evidence="2" key="1">
    <citation type="journal article" date="2023" name="Nat. Plants">
        <title>Single-cell RNA sequencing provides a high-resolution roadmap for understanding the multicellular compartmentation of specialized metabolism.</title>
        <authorList>
            <person name="Sun S."/>
            <person name="Shen X."/>
            <person name="Li Y."/>
            <person name="Li Y."/>
            <person name="Wang S."/>
            <person name="Li R."/>
            <person name="Zhang H."/>
            <person name="Shen G."/>
            <person name="Guo B."/>
            <person name="Wei J."/>
            <person name="Xu J."/>
            <person name="St-Pierre B."/>
            <person name="Chen S."/>
            <person name="Sun C."/>
        </authorList>
    </citation>
    <scope>NUCLEOTIDE SEQUENCE [LARGE SCALE GENOMIC DNA]</scope>
</reference>
<accession>A0ACC0AXD5</accession>
<dbReference type="Proteomes" id="UP001060085">
    <property type="component" value="Linkage Group LG05"/>
</dbReference>
<evidence type="ECO:0000313" key="1">
    <source>
        <dbReference type="EMBL" id="KAI5664667.1"/>
    </source>
</evidence>
<name>A0ACC0AXD5_CATRO</name>
<comment type="caution">
    <text evidence="1">The sequence shown here is derived from an EMBL/GenBank/DDBJ whole genome shotgun (WGS) entry which is preliminary data.</text>
</comment>